<accession>A0ABM7MGS8</accession>
<keyword evidence="1" id="KW-0597">Phosphoprotein</keyword>
<dbReference type="InterPro" id="IPR005561">
    <property type="entry name" value="ANTAR"/>
</dbReference>
<dbReference type="PANTHER" id="PTHR44591:SF3">
    <property type="entry name" value="RESPONSE REGULATORY DOMAIN-CONTAINING PROTEIN"/>
    <property type="match status" value="1"/>
</dbReference>
<sequence length="202" mass="22325">MNTPKVRTNGCHLLLVDDDRLVLSMLALALTHAGYQITTAESAEEAENCLSEGCQRPQLVILDVQMPDQNGLTLAQRLHELDHIPFMILSAYSDAETVQKATAQGALGYAVKPIDPAQLIPAIEAALARANDLHELRTTRMQLQTALDNERDINLAVGITMMQHRLSRKAAFDMLRQSARRQQRKLSELAQGIIHAAEAIQL</sequence>
<dbReference type="EMBL" id="AP024238">
    <property type="protein sequence ID" value="BCO25399.1"/>
    <property type="molecule type" value="Genomic_DNA"/>
</dbReference>
<dbReference type="InterPro" id="IPR011006">
    <property type="entry name" value="CheY-like_superfamily"/>
</dbReference>
<gene>
    <name evidence="4" type="ORF">MIZ03_0259</name>
</gene>
<dbReference type="Pfam" id="PF00072">
    <property type="entry name" value="Response_reg"/>
    <property type="match status" value="1"/>
</dbReference>
<dbReference type="Pfam" id="PF03861">
    <property type="entry name" value="ANTAR"/>
    <property type="match status" value="1"/>
</dbReference>
<evidence type="ECO:0000259" key="3">
    <source>
        <dbReference type="SMART" id="SM01012"/>
    </source>
</evidence>
<feature type="domain" description="ANTAR" evidence="3">
    <location>
        <begin position="139"/>
        <end position="194"/>
    </location>
</feature>
<evidence type="ECO:0000256" key="1">
    <source>
        <dbReference type="ARBA" id="ARBA00022553"/>
    </source>
</evidence>
<dbReference type="RefSeq" id="WP_223906982.1">
    <property type="nucleotide sequence ID" value="NZ_AP024238.1"/>
</dbReference>
<organism evidence="4 5">
    <name type="scientific">Rhodoferax lithotrophicus</name>
    <dbReference type="NCBI Taxonomy" id="2798804"/>
    <lineage>
        <taxon>Bacteria</taxon>
        <taxon>Pseudomonadati</taxon>
        <taxon>Pseudomonadota</taxon>
        <taxon>Betaproteobacteria</taxon>
        <taxon>Burkholderiales</taxon>
        <taxon>Comamonadaceae</taxon>
        <taxon>Rhodoferax</taxon>
    </lineage>
</organism>
<evidence type="ECO:0000313" key="4">
    <source>
        <dbReference type="EMBL" id="BCO25399.1"/>
    </source>
</evidence>
<reference evidence="4 5" key="1">
    <citation type="journal article" date="2021" name="Microbiol. Spectr.">
        <title>A Single Bacterium Capable of Oxidation and Reduction of Iron at Circumneutral pH.</title>
        <authorList>
            <person name="Kato S."/>
            <person name="Ohkuma M."/>
        </authorList>
    </citation>
    <scope>NUCLEOTIDE SEQUENCE [LARGE SCALE GENOMIC DNA]</scope>
    <source>
        <strain evidence="4 5">MIZ03</strain>
    </source>
</reference>
<dbReference type="InterPro" id="IPR001789">
    <property type="entry name" value="Sig_transdc_resp-reg_receiver"/>
</dbReference>
<proteinExistence type="predicted"/>
<dbReference type="SMART" id="SM01012">
    <property type="entry name" value="ANTAR"/>
    <property type="match status" value="1"/>
</dbReference>
<feature type="domain" description="Response regulatory" evidence="2">
    <location>
        <begin position="11"/>
        <end position="123"/>
    </location>
</feature>
<dbReference type="Gene3D" id="1.10.10.10">
    <property type="entry name" value="Winged helix-like DNA-binding domain superfamily/Winged helix DNA-binding domain"/>
    <property type="match status" value="1"/>
</dbReference>
<dbReference type="InterPro" id="IPR050595">
    <property type="entry name" value="Bact_response_regulator"/>
</dbReference>
<dbReference type="SMART" id="SM00448">
    <property type="entry name" value="REC"/>
    <property type="match status" value="1"/>
</dbReference>
<evidence type="ECO:0000259" key="2">
    <source>
        <dbReference type="SMART" id="SM00448"/>
    </source>
</evidence>
<dbReference type="PIRSF" id="PIRSF036382">
    <property type="entry name" value="RR_antiterm"/>
    <property type="match status" value="1"/>
</dbReference>
<dbReference type="InterPro" id="IPR036388">
    <property type="entry name" value="WH-like_DNA-bd_sf"/>
</dbReference>
<protein>
    <submittedName>
        <fullName evidence="4">Transcriptional regulatory protein pdtaR</fullName>
    </submittedName>
</protein>
<dbReference type="Proteomes" id="UP000824366">
    <property type="component" value="Chromosome"/>
</dbReference>
<dbReference type="SUPFAM" id="SSF52172">
    <property type="entry name" value="CheY-like"/>
    <property type="match status" value="1"/>
</dbReference>
<evidence type="ECO:0000313" key="5">
    <source>
        <dbReference type="Proteomes" id="UP000824366"/>
    </source>
</evidence>
<keyword evidence="5" id="KW-1185">Reference proteome</keyword>
<dbReference type="PANTHER" id="PTHR44591">
    <property type="entry name" value="STRESS RESPONSE REGULATOR PROTEIN 1"/>
    <property type="match status" value="1"/>
</dbReference>
<dbReference type="InterPro" id="IPR008327">
    <property type="entry name" value="Sig_transdc_resp-reg_antiterm"/>
</dbReference>
<dbReference type="CDD" id="cd00156">
    <property type="entry name" value="REC"/>
    <property type="match status" value="1"/>
</dbReference>
<dbReference type="Gene3D" id="3.40.50.2300">
    <property type="match status" value="1"/>
</dbReference>
<name>A0ABM7MGS8_9BURK</name>